<organism evidence="1 2">
    <name type="scientific">Rhodonellum psychrophilum GCM71 = DSM 17998</name>
    <dbReference type="NCBI Taxonomy" id="1123057"/>
    <lineage>
        <taxon>Bacteria</taxon>
        <taxon>Pseudomonadati</taxon>
        <taxon>Bacteroidota</taxon>
        <taxon>Cytophagia</taxon>
        <taxon>Cytophagales</taxon>
        <taxon>Cytophagaceae</taxon>
        <taxon>Rhodonellum</taxon>
    </lineage>
</organism>
<dbReference type="EMBL" id="AWXR01000117">
    <property type="protein sequence ID" value="ERM80297.1"/>
    <property type="molecule type" value="Genomic_DNA"/>
</dbReference>
<name>U5BWJ3_9BACT</name>
<dbReference type="Proteomes" id="UP000016843">
    <property type="component" value="Unassembled WGS sequence"/>
</dbReference>
<protein>
    <submittedName>
        <fullName evidence="1">Uncharacterized protein</fullName>
    </submittedName>
</protein>
<accession>U5BWJ3</accession>
<keyword evidence="2" id="KW-1185">Reference proteome</keyword>
<dbReference type="AlphaFoldDB" id="U5BWJ3"/>
<reference evidence="1 2" key="1">
    <citation type="journal article" date="2013" name="Genome Announc.">
        <title>Draft Genome Sequence of the Psychrophilic and Alkaliphilic Rhodonellum psychrophilum Strain GCM71T.</title>
        <authorList>
            <person name="Hauptmann A.L."/>
            <person name="Glaring M.A."/>
            <person name="Hallin P.F."/>
            <person name="Prieme A."/>
            <person name="Stougaard P."/>
        </authorList>
    </citation>
    <scope>NUCLEOTIDE SEQUENCE [LARGE SCALE GENOMIC DNA]</scope>
    <source>
        <strain evidence="1 2">GCM71</strain>
    </source>
</reference>
<comment type="caution">
    <text evidence="1">The sequence shown here is derived from an EMBL/GenBank/DDBJ whole genome shotgun (WGS) entry which is preliminary data.</text>
</comment>
<sequence>MWGGFKSSGLDPFDAVFRLLLKKKMNLNGSVKGLLT</sequence>
<proteinExistence type="predicted"/>
<evidence type="ECO:0000313" key="1">
    <source>
        <dbReference type="EMBL" id="ERM80297.1"/>
    </source>
</evidence>
<gene>
    <name evidence="1" type="ORF">P872_13905</name>
</gene>
<evidence type="ECO:0000313" key="2">
    <source>
        <dbReference type="Proteomes" id="UP000016843"/>
    </source>
</evidence>